<sequence length="245" mass="26193">MKTLKSTLSILAAVLLVAACGPKEKTVETSDAKAVASAENATTLAINTENSVITWIGSKPAGKHNGTIKLTEGQIGLSNNEIVSGNFTIDISSLKNLDMAGSKGATDLETHLMSSDFFDEATYPEATFELTGVTAYMAENLEADKEEFETEFTPATLSEVMVENPTHFISGNLTMRGTTKNITFPASVSINNGVVKAIANFNIDRTEWNLTYGDEASAVDKAKDKFLYNTVNVGFELEAGTKASL</sequence>
<evidence type="ECO:0000313" key="4">
    <source>
        <dbReference type="Proteomes" id="UP000036908"/>
    </source>
</evidence>
<proteinExistence type="predicted"/>
<dbReference type="PATRIC" id="fig|1566026.4.peg.1321"/>
<feature type="signal peptide" evidence="1">
    <location>
        <begin position="1"/>
        <end position="18"/>
    </location>
</feature>
<dbReference type="PANTHER" id="PTHR34406:SF1">
    <property type="entry name" value="PROTEIN YCEI"/>
    <property type="match status" value="1"/>
</dbReference>
<dbReference type="PANTHER" id="PTHR34406">
    <property type="entry name" value="PROTEIN YCEI"/>
    <property type="match status" value="1"/>
</dbReference>
<name>A0A0L8AI19_9BACT</name>
<reference evidence="4" key="1">
    <citation type="submission" date="2014-11" db="EMBL/GenBank/DDBJ databases">
        <title>Genome sequencing of Roseivirga sp. D-25.</title>
        <authorList>
            <person name="Selvaratnam C."/>
            <person name="Thevarajoo S."/>
            <person name="Goh K.M."/>
            <person name="Eee R."/>
            <person name="Chan K.-G."/>
            <person name="Chong C.S."/>
        </authorList>
    </citation>
    <scope>NUCLEOTIDE SEQUENCE [LARGE SCALE GENOMIC DNA]</scope>
    <source>
        <strain evidence="4">D-25</strain>
    </source>
</reference>
<dbReference type="InterPro" id="IPR036761">
    <property type="entry name" value="TTHA0802/YceI-like_sf"/>
</dbReference>
<evidence type="ECO:0000313" key="3">
    <source>
        <dbReference type="EMBL" id="KOF02033.1"/>
    </source>
</evidence>
<dbReference type="EMBL" id="JSVA01000017">
    <property type="protein sequence ID" value="KOF02033.1"/>
    <property type="molecule type" value="Genomic_DNA"/>
</dbReference>
<protein>
    <submittedName>
        <fullName evidence="3">Lipid-binding protein</fullName>
    </submittedName>
</protein>
<evidence type="ECO:0000259" key="2">
    <source>
        <dbReference type="SMART" id="SM00867"/>
    </source>
</evidence>
<dbReference type="AlphaFoldDB" id="A0A0L8AI19"/>
<feature type="chain" id="PRO_5005580043" evidence="1">
    <location>
        <begin position="19"/>
        <end position="245"/>
    </location>
</feature>
<dbReference type="RefSeq" id="WP_053224561.1">
    <property type="nucleotide sequence ID" value="NZ_JSVA01000017.1"/>
</dbReference>
<dbReference type="Gene3D" id="2.40.128.110">
    <property type="entry name" value="Lipid/polyisoprenoid-binding, YceI-like"/>
    <property type="match status" value="1"/>
</dbReference>
<dbReference type="InterPro" id="IPR007372">
    <property type="entry name" value="Lipid/polyisoprenoid-bd_YceI"/>
</dbReference>
<dbReference type="PROSITE" id="PS51257">
    <property type="entry name" value="PROKAR_LIPOPROTEIN"/>
    <property type="match status" value="1"/>
</dbReference>
<dbReference type="Proteomes" id="UP000036908">
    <property type="component" value="Unassembled WGS sequence"/>
</dbReference>
<comment type="caution">
    <text evidence="3">The sequence shown here is derived from an EMBL/GenBank/DDBJ whole genome shotgun (WGS) entry which is preliminary data.</text>
</comment>
<gene>
    <name evidence="3" type="ORF">OB69_15020</name>
</gene>
<dbReference type="Pfam" id="PF04264">
    <property type="entry name" value="YceI"/>
    <property type="match status" value="1"/>
</dbReference>
<organism evidence="3 4">
    <name type="scientific">Roseivirga seohaensis subsp. aquiponti</name>
    <dbReference type="NCBI Taxonomy" id="1566026"/>
    <lineage>
        <taxon>Bacteria</taxon>
        <taxon>Pseudomonadati</taxon>
        <taxon>Bacteroidota</taxon>
        <taxon>Cytophagia</taxon>
        <taxon>Cytophagales</taxon>
        <taxon>Roseivirgaceae</taxon>
        <taxon>Roseivirga</taxon>
    </lineage>
</organism>
<dbReference type="SUPFAM" id="SSF101874">
    <property type="entry name" value="YceI-like"/>
    <property type="match status" value="1"/>
</dbReference>
<dbReference type="OrthoDB" id="951410at2"/>
<keyword evidence="1" id="KW-0732">Signal</keyword>
<accession>A0A0L8AI19</accession>
<evidence type="ECO:0000256" key="1">
    <source>
        <dbReference type="SAM" id="SignalP"/>
    </source>
</evidence>
<dbReference type="SMART" id="SM00867">
    <property type="entry name" value="YceI"/>
    <property type="match status" value="1"/>
</dbReference>
<feature type="domain" description="Lipid/polyisoprenoid-binding YceI-like" evidence="2">
    <location>
        <begin position="43"/>
        <end position="240"/>
    </location>
</feature>
<keyword evidence="4" id="KW-1185">Reference proteome</keyword>